<evidence type="ECO:0000256" key="5">
    <source>
        <dbReference type="ARBA" id="ARBA00023002"/>
    </source>
</evidence>
<dbReference type="AlphaFoldDB" id="A0A3A8AB78"/>
<comment type="similarity">
    <text evidence="2">Belongs to the cytochrome P450 family.</text>
</comment>
<sequence length="407" mass="44955">MSDGTAIAAGFSLTPPPPGFIDDPFPVYRALRENAPVKQIGDNAWFLTRHADLARVYKDTTLFSSDKKAEFAPKFGDGYLFRHHTTSLVFNDPPLHTRVRRILAGALTPRAVQALEPDVIALVDRLLDEMEKTGGTVDLIEDFAAAIPVEVIGNLLDVPHDERGPLRDWSLAILGALEPALTQEQLQAGEDAVRDFLAYLETLVARRRANPGDPDRDMLTRLLAGESDGGRLSEEELLQNCVFILNAGHETTTNLIGNALELLDRFPDERARLLADPGLVPSAVEEALRFESSNQLGNRRTAVPVEIGGVQLPEGSSLTLCIGAANRDPAVFDDPERFDIGRKPNRHFAFASGPHQCIGMAVARLEGRIAIERFLSRFPRYRLEGTPVRSQRIRFRGFTSIPARLER</sequence>
<proteinExistence type="inferred from homology"/>
<evidence type="ECO:0000313" key="9">
    <source>
        <dbReference type="EMBL" id="RKF06598.1"/>
    </source>
</evidence>
<gene>
    <name evidence="9" type="ORF">DEM25_013030</name>
</gene>
<dbReference type="GO" id="GO:0020037">
    <property type="term" value="F:heme binding"/>
    <property type="evidence" value="ECO:0007669"/>
    <property type="project" value="InterPro"/>
</dbReference>
<evidence type="ECO:0000256" key="1">
    <source>
        <dbReference type="ARBA" id="ARBA00001971"/>
    </source>
</evidence>
<protein>
    <submittedName>
        <fullName evidence="9">Cytochrome P450</fullName>
    </submittedName>
</protein>
<dbReference type="GO" id="GO:0016705">
    <property type="term" value="F:oxidoreductase activity, acting on paired donors, with incorporation or reduction of molecular oxygen"/>
    <property type="evidence" value="ECO:0007669"/>
    <property type="project" value="InterPro"/>
</dbReference>
<dbReference type="InterPro" id="IPR001128">
    <property type="entry name" value="Cyt_P450"/>
</dbReference>
<dbReference type="SUPFAM" id="SSF48264">
    <property type="entry name" value="Cytochrome P450"/>
    <property type="match status" value="1"/>
</dbReference>
<keyword evidence="4" id="KW-0479">Metal-binding</keyword>
<comment type="caution">
    <text evidence="9">The sequence shown here is derived from an EMBL/GenBank/DDBJ whole genome shotgun (WGS) entry which is preliminary data.</text>
</comment>
<evidence type="ECO:0000256" key="3">
    <source>
        <dbReference type="ARBA" id="ARBA00022617"/>
    </source>
</evidence>
<dbReference type="OrthoDB" id="9801155at2"/>
<dbReference type="GO" id="GO:0004497">
    <property type="term" value="F:monooxygenase activity"/>
    <property type="evidence" value="ECO:0007669"/>
    <property type="project" value="UniProtKB-KW"/>
</dbReference>
<name>A0A3A8AB78_9HYPH</name>
<keyword evidence="5" id="KW-0560">Oxidoreductase</keyword>
<accession>A0A3A8AB78</accession>
<dbReference type="CDD" id="cd20625">
    <property type="entry name" value="CYP164-like"/>
    <property type="match status" value="1"/>
</dbReference>
<dbReference type="InterPro" id="IPR002397">
    <property type="entry name" value="Cyt_P450_B"/>
</dbReference>
<dbReference type="PRINTS" id="PR00359">
    <property type="entry name" value="BP450"/>
</dbReference>
<evidence type="ECO:0000256" key="8">
    <source>
        <dbReference type="ARBA" id="ARBA00043906"/>
    </source>
</evidence>
<dbReference type="PANTHER" id="PTHR46696">
    <property type="entry name" value="P450, PUTATIVE (EUROFUNG)-RELATED"/>
    <property type="match status" value="1"/>
</dbReference>
<evidence type="ECO:0000256" key="7">
    <source>
        <dbReference type="ARBA" id="ARBA00023033"/>
    </source>
</evidence>
<keyword evidence="3" id="KW-0349">Heme</keyword>
<organism evidence="9 10">
    <name type="scientific">Oceaniradius stylonematis</name>
    <dbReference type="NCBI Taxonomy" id="2184161"/>
    <lineage>
        <taxon>Bacteria</taxon>
        <taxon>Pseudomonadati</taxon>
        <taxon>Pseudomonadota</taxon>
        <taxon>Alphaproteobacteria</taxon>
        <taxon>Hyphomicrobiales</taxon>
        <taxon>Ahrensiaceae</taxon>
        <taxon>Oceaniradius</taxon>
    </lineage>
</organism>
<keyword evidence="6" id="KW-0408">Iron</keyword>
<dbReference type="InterPro" id="IPR036396">
    <property type="entry name" value="Cyt_P450_sf"/>
</dbReference>
<comment type="function">
    <text evidence="8">Cytochromes P450 are a group of heme-thiolate monooxygenases. They oxidize a variety of structurally unrelated compounds, including steroids, fatty acids, and xenobiotics.</text>
</comment>
<dbReference type="PANTHER" id="PTHR46696:SF1">
    <property type="entry name" value="CYTOCHROME P450 YJIB-RELATED"/>
    <property type="match status" value="1"/>
</dbReference>
<comment type="cofactor">
    <cofactor evidence="1">
        <name>heme</name>
        <dbReference type="ChEBI" id="CHEBI:30413"/>
    </cofactor>
</comment>
<keyword evidence="7" id="KW-0503">Monooxygenase</keyword>
<evidence type="ECO:0000256" key="2">
    <source>
        <dbReference type="ARBA" id="ARBA00010617"/>
    </source>
</evidence>
<dbReference type="FunFam" id="1.10.630.10:FF:000018">
    <property type="entry name" value="Cytochrome P450 monooxygenase"/>
    <property type="match status" value="1"/>
</dbReference>
<dbReference type="Proteomes" id="UP000246132">
    <property type="component" value="Unassembled WGS sequence"/>
</dbReference>
<dbReference type="EMBL" id="QFWV02000007">
    <property type="protein sequence ID" value="RKF06598.1"/>
    <property type="molecule type" value="Genomic_DNA"/>
</dbReference>
<dbReference type="Gene3D" id="1.10.630.10">
    <property type="entry name" value="Cytochrome P450"/>
    <property type="match status" value="1"/>
</dbReference>
<evidence type="ECO:0000256" key="6">
    <source>
        <dbReference type="ARBA" id="ARBA00023004"/>
    </source>
</evidence>
<evidence type="ECO:0000313" key="10">
    <source>
        <dbReference type="Proteomes" id="UP000246132"/>
    </source>
</evidence>
<dbReference type="Pfam" id="PF00067">
    <property type="entry name" value="p450"/>
    <property type="match status" value="1"/>
</dbReference>
<reference evidence="9 10" key="1">
    <citation type="journal article" date="2018" name="Int. J. Syst. Bacteriol.">
        <title>Oceaniradius stylonemae gen. nov., sp. nov., isolated from a red alga, Stylonema cornu-cervi.</title>
        <authorList>
            <person name="Jeong S."/>
        </authorList>
    </citation>
    <scope>NUCLEOTIDE SEQUENCE [LARGE SCALE GENOMIC DNA]</scope>
    <source>
        <strain evidence="9 10">StC1</strain>
    </source>
</reference>
<evidence type="ECO:0000256" key="4">
    <source>
        <dbReference type="ARBA" id="ARBA00022723"/>
    </source>
</evidence>
<keyword evidence="10" id="KW-1185">Reference proteome</keyword>
<dbReference type="GO" id="GO:0005506">
    <property type="term" value="F:iron ion binding"/>
    <property type="evidence" value="ECO:0007669"/>
    <property type="project" value="InterPro"/>
</dbReference>